<dbReference type="STRING" id="1359163.NLO413_0705"/>
<dbReference type="AlphaFoldDB" id="A0A0F3NMN0"/>
<comment type="caution">
    <text evidence="1">The sequence shown here is derived from an EMBL/GenBank/DDBJ whole genome shotgun (WGS) entry which is preliminary data.</text>
</comment>
<dbReference type="EMBL" id="LANX01000001">
    <property type="protein sequence ID" value="KJV69318.1"/>
    <property type="molecule type" value="Genomic_DNA"/>
</dbReference>
<gene>
    <name evidence="1" type="ORF">NLO413_0705</name>
</gene>
<proteinExistence type="predicted"/>
<name>A0A0F3NMN0_9RICK</name>
<dbReference type="Proteomes" id="UP000033562">
    <property type="component" value="Unassembled WGS sequence"/>
</dbReference>
<dbReference type="RefSeq" id="WP_045809054.1">
    <property type="nucleotide sequence ID" value="NZ_LANX01000001.1"/>
</dbReference>
<reference evidence="1 2" key="1">
    <citation type="submission" date="2015-02" db="EMBL/GenBank/DDBJ databases">
        <title>Genome Sequencing of Rickettsiales.</title>
        <authorList>
            <person name="Daugherty S.C."/>
            <person name="Su Q."/>
            <person name="Abolude K."/>
            <person name="Beier-Sexton M."/>
            <person name="Carlyon J.A."/>
            <person name="Carter R."/>
            <person name="Day N.P."/>
            <person name="Dumler S.J."/>
            <person name="Dyachenko V."/>
            <person name="Godinez A."/>
            <person name="Kurtti T.J."/>
            <person name="Lichay M."/>
            <person name="Mullins K.E."/>
            <person name="Ott S."/>
            <person name="Pappas-Brown V."/>
            <person name="Paris D.H."/>
            <person name="Patel P."/>
            <person name="Richards A.L."/>
            <person name="Sadzewicz L."/>
            <person name="Sears K."/>
            <person name="Seidman D."/>
            <person name="Sengamalay N."/>
            <person name="Stenos J."/>
            <person name="Tallon L.J."/>
            <person name="Vincent G."/>
            <person name="Fraser C.M."/>
            <person name="Munderloh U."/>
            <person name="Dunning-Hotopp J.C."/>
        </authorList>
    </citation>
    <scope>NUCLEOTIDE SEQUENCE [LARGE SCALE GENOMIC DNA]</scope>
    <source>
        <strain evidence="1 2">RAC413</strain>
    </source>
</reference>
<sequence>MEDILLLYEKVVLDYVFNKLIIIEKFIDCNSYEASLVIIILYGEMILIIKSPTFSIDVEMLKVI</sequence>
<organism evidence="1 2">
    <name type="scientific">Candidatus Neoehrlichia procyonis str. RAC413</name>
    <dbReference type="NCBI Taxonomy" id="1359163"/>
    <lineage>
        <taxon>Bacteria</taxon>
        <taxon>Pseudomonadati</taxon>
        <taxon>Pseudomonadota</taxon>
        <taxon>Alphaproteobacteria</taxon>
        <taxon>Rickettsiales</taxon>
        <taxon>Anaplasmataceae</taxon>
        <taxon>Candidatus Neoehrlichia</taxon>
    </lineage>
</organism>
<evidence type="ECO:0000313" key="1">
    <source>
        <dbReference type="EMBL" id="KJV69318.1"/>
    </source>
</evidence>
<protein>
    <submittedName>
        <fullName evidence="1">Uncharacterized protein</fullName>
    </submittedName>
</protein>
<evidence type="ECO:0000313" key="2">
    <source>
        <dbReference type="Proteomes" id="UP000033562"/>
    </source>
</evidence>
<accession>A0A0F3NMN0</accession>
<keyword evidence="2" id="KW-1185">Reference proteome</keyword>